<organism evidence="2 3">
    <name type="scientific">Rhodonia placenta</name>
    <dbReference type="NCBI Taxonomy" id="104341"/>
    <lineage>
        <taxon>Eukaryota</taxon>
        <taxon>Fungi</taxon>
        <taxon>Dikarya</taxon>
        <taxon>Basidiomycota</taxon>
        <taxon>Agaricomycotina</taxon>
        <taxon>Agaricomycetes</taxon>
        <taxon>Polyporales</taxon>
        <taxon>Adustoporiaceae</taxon>
        <taxon>Rhodonia</taxon>
    </lineage>
</organism>
<evidence type="ECO:0000313" key="2">
    <source>
        <dbReference type="EMBL" id="KAF9819437.1"/>
    </source>
</evidence>
<protein>
    <submittedName>
        <fullName evidence="2">Uncharacterized protein</fullName>
    </submittedName>
</protein>
<feature type="compositionally biased region" description="Basic and acidic residues" evidence="1">
    <location>
        <begin position="53"/>
        <end position="64"/>
    </location>
</feature>
<feature type="region of interest" description="Disordered" evidence="1">
    <location>
        <begin position="53"/>
        <end position="75"/>
    </location>
</feature>
<reference evidence="2" key="2">
    <citation type="journal article" name="Front. Microbiol.">
        <title>Degradative Capacity of Two Strains of Rhodonia placenta: From Phenotype to Genotype.</title>
        <authorList>
            <person name="Kolle M."/>
            <person name="Horta M.A.C."/>
            <person name="Nowrousian M."/>
            <person name="Ohm R.A."/>
            <person name="Benz J.P."/>
            <person name="Pilgard A."/>
        </authorList>
    </citation>
    <scope>NUCLEOTIDE SEQUENCE</scope>
    <source>
        <strain evidence="2">FPRL280</strain>
    </source>
</reference>
<name>A0A8H7P8I7_9APHY</name>
<proteinExistence type="predicted"/>
<dbReference type="AlphaFoldDB" id="A0A8H7P8I7"/>
<comment type="caution">
    <text evidence="2">The sequence shown here is derived from an EMBL/GenBank/DDBJ whole genome shotgun (WGS) entry which is preliminary data.</text>
</comment>
<evidence type="ECO:0000256" key="1">
    <source>
        <dbReference type="SAM" id="MobiDB-lite"/>
    </source>
</evidence>
<reference evidence="2" key="1">
    <citation type="submission" date="2020-11" db="EMBL/GenBank/DDBJ databases">
        <authorList>
            <person name="Koelle M."/>
            <person name="Horta M.A.C."/>
            <person name="Nowrousian M."/>
            <person name="Ohm R.A."/>
            <person name="Benz P."/>
            <person name="Pilgard A."/>
        </authorList>
    </citation>
    <scope>NUCLEOTIDE SEQUENCE</scope>
    <source>
        <strain evidence="2">FPRL280</strain>
    </source>
</reference>
<dbReference type="EMBL" id="JADOXO010000019">
    <property type="protein sequence ID" value="KAF9819437.1"/>
    <property type="molecule type" value="Genomic_DNA"/>
</dbReference>
<dbReference type="Proteomes" id="UP000639403">
    <property type="component" value="Unassembled WGS sequence"/>
</dbReference>
<gene>
    <name evidence="2" type="ORF">IEO21_02180</name>
</gene>
<sequence>MRQSGAREPTVVTEILTHRRFRAHGPALNLKDDNAAIGTAAKVECKTLVKETRSSDPVLRRSRESVCGPRSRATR</sequence>
<evidence type="ECO:0000313" key="3">
    <source>
        <dbReference type="Proteomes" id="UP000639403"/>
    </source>
</evidence>
<accession>A0A8H7P8I7</accession>